<organism evidence="1 2">
    <name type="scientific">Microbulbifer epialgicus</name>
    <dbReference type="NCBI Taxonomy" id="393907"/>
    <lineage>
        <taxon>Bacteria</taxon>
        <taxon>Pseudomonadati</taxon>
        <taxon>Pseudomonadota</taxon>
        <taxon>Gammaproteobacteria</taxon>
        <taxon>Cellvibrionales</taxon>
        <taxon>Microbulbiferaceae</taxon>
        <taxon>Microbulbifer</taxon>
    </lineage>
</organism>
<accession>A0ABV4NUN2</accession>
<sequence>MITLKVEAKALSNELHFLDKDVAGTYSVSVPDDIDGQSLANVALDIFHTSISVKCLEDFSFQVSDLDGNRIQCHDGDGGYSYSGEGTVIPDR</sequence>
<comment type="caution">
    <text evidence="1">The sequence shown here is derived from an EMBL/GenBank/DDBJ whole genome shotgun (WGS) entry which is preliminary data.</text>
</comment>
<evidence type="ECO:0000313" key="2">
    <source>
        <dbReference type="Proteomes" id="UP001569428"/>
    </source>
</evidence>
<dbReference type="RefSeq" id="WP_371836916.1">
    <property type="nucleotide sequence ID" value="NZ_JBGMEK010000001.1"/>
</dbReference>
<keyword evidence="2" id="KW-1185">Reference proteome</keyword>
<reference evidence="1 2" key="1">
    <citation type="submission" date="2024-08" db="EMBL/GenBank/DDBJ databases">
        <authorList>
            <person name="Ishaq N."/>
        </authorList>
    </citation>
    <scope>NUCLEOTIDE SEQUENCE [LARGE SCALE GENOMIC DNA]</scope>
    <source>
        <strain evidence="1 2">DSM 18651</strain>
    </source>
</reference>
<proteinExistence type="predicted"/>
<dbReference type="EMBL" id="JBGMEK010000001">
    <property type="protein sequence ID" value="MFA0809295.1"/>
    <property type="molecule type" value="Genomic_DNA"/>
</dbReference>
<protein>
    <submittedName>
        <fullName evidence="1">Uncharacterized protein</fullName>
    </submittedName>
</protein>
<evidence type="ECO:0000313" key="1">
    <source>
        <dbReference type="EMBL" id="MFA0809295.1"/>
    </source>
</evidence>
<gene>
    <name evidence="1" type="ORF">ACCI49_00065</name>
</gene>
<dbReference type="Proteomes" id="UP001569428">
    <property type="component" value="Unassembled WGS sequence"/>
</dbReference>
<name>A0ABV4NUN2_9GAMM</name>